<evidence type="ECO:0000313" key="2">
    <source>
        <dbReference type="EMBL" id="MEN3533909.1"/>
    </source>
</evidence>
<dbReference type="EMBL" id="JBDJAW010000001">
    <property type="protein sequence ID" value="MEN3533909.1"/>
    <property type="molecule type" value="Genomic_DNA"/>
</dbReference>
<dbReference type="SUPFAM" id="SSF81342">
    <property type="entry name" value="Transmembrane di-heme cytochromes"/>
    <property type="match status" value="1"/>
</dbReference>
<proteinExistence type="predicted"/>
<feature type="transmembrane region" description="Helical" evidence="1">
    <location>
        <begin position="97"/>
        <end position="116"/>
    </location>
</feature>
<reference evidence="2 3" key="1">
    <citation type="submission" date="2024-05" db="EMBL/GenBank/DDBJ databases">
        <title>Microbispora sp.ZYX-F-249.</title>
        <authorList>
            <person name="Xie H."/>
        </authorList>
    </citation>
    <scope>NUCLEOTIDE SEQUENCE [LARGE SCALE GENOMIC DNA]</scope>
    <source>
        <strain evidence="2 3">ZYX-F-249</strain>
    </source>
</reference>
<evidence type="ECO:0000313" key="3">
    <source>
        <dbReference type="Proteomes" id="UP001447516"/>
    </source>
</evidence>
<dbReference type="Proteomes" id="UP001447516">
    <property type="component" value="Unassembled WGS sequence"/>
</dbReference>
<feature type="transmembrane region" description="Helical" evidence="1">
    <location>
        <begin position="162"/>
        <end position="179"/>
    </location>
</feature>
<feature type="transmembrane region" description="Helical" evidence="1">
    <location>
        <begin position="12"/>
        <end position="31"/>
    </location>
</feature>
<dbReference type="RefSeq" id="WP_346223783.1">
    <property type="nucleotide sequence ID" value="NZ_JBDJAW010000001.1"/>
</dbReference>
<comment type="caution">
    <text evidence="2">The sequence shown here is derived from an EMBL/GenBank/DDBJ whole genome shotgun (WGS) entry which is preliminary data.</text>
</comment>
<name>A0ABV0AFJ0_9ACTN</name>
<protein>
    <recommendedName>
        <fullName evidence="4">Quinol--cytochrome-c reductase</fullName>
    </recommendedName>
</protein>
<dbReference type="Gene3D" id="1.20.810.10">
    <property type="entry name" value="Cytochrome Bc1 Complex, Chain C"/>
    <property type="match status" value="1"/>
</dbReference>
<dbReference type="InterPro" id="IPR016174">
    <property type="entry name" value="Di-haem_cyt_TM"/>
</dbReference>
<keyword evidence="1" id="KW-0472">Membrane</keyword>
<gene>
    <name evidence="2" type="ORF">AAH991_02245</name>
</gene>
<keyword evidence="1" id="KW-1133">Transmembrane helix</keyword>
<organism evidence="2 3">
    <name type="scientific">Microbispora maris</name>
    <dbReference type="NCBI Taxonomy" id="3144104"/>
    <lineage>
        <taxon>Bacteria</taxon>
        <taxon>Bacillati</taxon>
        <taxon>Actinomycetota</taxon>
        <taxon>Actinomycetes</taxon>
        <taxon>Streptosporangiales</taxon>
        <taxon>Streptosporangiaceae</taxon>
        <taxon>Microbispora</taxon>
    </lineage>
</organism>
<evidence type="ECO:0000256" key="1">
    <source>
        <dbReference type="SAM" id="Phobius"/>
    </source>
</evidence>
<accession>A0ABV0AFJ0</accession>
<sequence>MNRARQLLGDMLIHWYVLVLLTGVYLAFSYVPSGETVSYTGGYEPLRGVPMSAAYHSVLDISFDDHGGLIARQLHHRFQILLALGTVVWALLGRYRYALPVLGLAALGALAGFGSADDLLSGTFLARVPIPVWYGLHLVVALAIGALLVVSSRREAARQPRTAGFVAAGLGLTAVLLLWQ</sequence>
<keyword evidence="1" id="KW-0812">Transmembrane</keyword>
<feature type="transmembrane region" description="Helical" evidence="1">
    <location>
        <begin position="74"/>
        <end position="92"/>
    </location>
</feature>
<evidence type="ECO:0008006" key="4">
    <source>
        <dbReference type="Google" id="ProtNLM"/>
    </source>
</evidence>
<feature type="transmembrane region" description="Helical" evidence="1">
    <location>
        <begin position="128"/>
        <end position="150"/>
    </location>
</feature>
<dbReference type="InterPro" id="IPR027387">
    <property type="entry name" value="Cytb/b6-like_sf"/>
</dbReference>
<keyword evidence="3" id="KW-1185">Reference proteome</keyword>